<dbReference type="Proteomes" id="UP000626109">
    <property type="component" value="Unassembled WGS sequence"/>
</dbReference>
<evidence type="ECO:0000256" key="1">
    <source>
        <dbReference type="SAM" id="MobiDB-lite"/>
    </source>
</evidence>
<evidence type="ECO:0000313" key="4">
    <source>
        <dbReference type="EMBL" id="CAE8653445.1"/>
    </source>
</evidence>
<protein>
    <recommendedName>
        <fullName evidence="6">Secreted protein</fullName>
    </recommendedName>
</protein>
<evidence type="ECO:0000313" key="3">
    <source>
        <dbReference type="EMBL" id="CAE8641328.1"/>
    </source>
</evidence>
<name>A0A813HUC6_POLGL</name>
<evidence type="ECO:0000256" key="2">
    <source>
        <dbReference type="SAM" id="SignalP"/>
    </source>
</evidence>
<feature type="compositionally biased region" description="Polar residues" evidence="1">
    <location>
        <begin position="94"/>
        <end position="114"/>
    </location>
</feature>
<keyword evidence="2" id="KW-0732">Signal</keyword>
<dbReference type="EMBL" id="CAJNNV010032879">
    <property type="protein sequence ID" value="CAE8641328.1"/>
    <property type="molecule type" value="Genomic_DNA"/>
</dbReference>
<sequence>MLMQFLVCLLLFFLYPGLRPFLSSFLLKEFKEYPSELFKESPWLFFFLCVSRFPGSRSALVAQTECSCSRLQSRQKANLKPTKKIIKEFDDTQPGPSQRRQTNYGISGFESTPS</sequence>
<keyword evidence="5" id="KW-1185">Reference proteome</keyword>
<feature type="region of interest" description="Disordered" evidence="1">
    <location>
        <begin position="86"/>
        <end position="114"/>
    </location>
</feature>
<reference evidence="3" key="1">
    <citation type="submission" date="2021-02" db="EMBL/GenBank/DDBJ databases">
        <authorList>
            <person name="Dougan E. K."/>
            <person name="Rhodes N."/>
            <person name="Thang M."/>
            <person name="Chan C."/>
        </authorList>
    </citation>
    <scope>NUCLEOTIDE SEQUENCE</scope>
</reference>
<feature type="signal peptide" evidence="2">
    <location>
        <begin position="1"/>
        <end position="20"/>
    </location>
</feature>
<evidence type="ECO:0008006" key="6">
    <source>
        <dbReference type="Google" id="ProtNLM"/>
    </source>
</evidence>
<evidence type="ECO:0000313" key="5">
    <source>
        <dbReference type="Proteomes" id="UP000654075"/>
    </source>
</evidence>
<accession>A0A813HUC6</accession>
<proteinExistence type="predicted"/>
<organism evidence="3 5">
    <name type="scientific">Polarella glacialis</name>
    <name type="common">Dinoflagellate</name>
    <dbReference type="NCBI Taxonomy" id="89957"/>
    <lineage>
        <taxon>Eukaryota</taxon>
        <taxon>Sar</taxon>
        <taxon>Alveolata</taxon>
        <taxon>Dinophyceae</taxon>
        <taxon>Suessiales</taxon>
        <taxon>Suessiaceae</taxon>
        <taxon>Polarella</taxon>
    </lineage>
</organism>
<comment type="caution">
    <text evidence="3">The sequence shown here is derived from an EMBL/GenBank/DDBJ whole genome shotgun (WGS) entry which is preliminary data.</text>
</comment>
<gene>
    <name evidence="3" type="ORF">PGLA1383_LOCUS55998</name>
    <name evidence="4" type="ORF">PGLA2088_LOCUS10418</name>
</gene>
<dbReference type="AlphaFoldDB" id="A0A813HUC6"/>
<dbReference type="Proteomes" id="UP000654075">
    <property type="component" value="Unassembled WGS sequence"/>
</dbReference>
<feature type="chain" id="PRO_5036222099" description="Secreted protein" evidence="2">
    <location>
        <begin position="21"/>
        <end position="114"/>
    </location>
</feature>
<dbReference type="EMBL" id="CAJNNW010011695">
    <property type="protein sequence ID" value="CAE8653445.1"/>
    <property type="molecule type" value="Genomic_DNA"/>
</dbReference>